<name>A0AAV1QXP1_9ROSI</name>
<reference evidence="2 3" key="1">
    <citation type="submission" date="2024-01" db="EMBL/GenBank/DDBJ databases">
        <authorList>
            <person name="Waweru B."/>
        </authorList>
    </citation>
    <scope>NUCLEOTIDE SEQUENCE [LARGE SCALE GENOMIC DNA]</scope>
</reference>
<protein>
    <submittedName>
        <fullName evidence="2">Uncharacterized protein</fullName>
    </submittedName>
</protein>
<dbReference type="AlphaFoldDB" id="A0AAV1QXP1"/>
<keyword evidence="3" id="KW-1185">Reference proteome</keyword>
<feature type="compositionally biased region" description="Polar residues" evidence="1">
    <location>
        <begin position="33"/>
        <end position="46"/>
    </location>
</feature>
<comment type="caution">
    <text evidence="2">The sequence shown here is derived from an EMBL/GenBank/DDBJ whole genome shotgun (WGS) entry which is preliminary data.</text>
</comment>
<proteinExistence type="predicted"/>
<organism evidence="2 3">
    <name type="scientific">Dovyalis caffra</name>
    <dbReference type="NCBI Taxonomy" id="77055"/>
    <lineage>
        <taxon>Eukaryota</taxon>
        <taxon>Viridiplantae</taxon>
        <taxon>Streptophyta</taxon>
        <taxon>Embryophyta</taxon>
        <taxon>Tracheophyta</taxon>
        <taxon>Spermatophyta</taxon>
        <taxon>Magnoliopsida</taxon>
        <taxon>eudicotyledons</taxon>
        <taxon>Gunneridae</taxon>
        <taxon>Pentapetalae</taxon>
        <taxon>rosids</taxon>
        <taxon>fabids</taxon>
        <taxon>Malpighiales</taxon>
        <taxon>Salicaceae</taxon>
        <taxon>Flacourtieae</taxon>
        <taxon>Dovyalis</taxon>
    </lineage>
</organism>
<gene>
    <name evidence="2" type="ORF">DCAF_LOCUS2747</name>
</gene>
<evidence type="ECO:0000313" key="2">
    <source>
        <dbReference type="EMBL" id="CAK7325075.1"/>
    </source>
</evidence>
<dbReference type="Proteomes" id="UP001314170">
    <property type="component" value="Unassembled WGS sequence"/>
</dbReference>
<dbReference type="EMBL" id="CAWUPB010000844">
    <property type="protein sequence ID" value="CAK7325075.1"/>
    <property type="molecule type" value="Genomic_DNA"/>
</dbReference>
<evidence type="ECO:0000313" key="3">
    <source>
        <dbReference type="Proteomes" id="UP001314170"/>
    </source>
</evidence>
<evidence type="ECO:0000256" key="1">
    <source>
        <dbReference type="SAM" id="MobiDB-lite"/>
    </source>
</evidence>
<accession>A0AAV1QXP1</accession>
<feature type="region of interest" description="Disordered" evidence="1">
    <location>
        <begin position="26"/>
        <end position="46"/>
    </location>
</feature>
<sequence length="172" mass="19089">MVEATPPHVVVKSCLADTLDKSSQIAPRPYPSLANNKSGTTKLASSPFQDVQPTADHVSPTSRIFAAFPLAQRFNLLLHMEIIVQPISLHYPFSYKTSLTSCTIHPPWRLGEVVQPCPTPLVQGKKGSKHLMPRLVHRQLDYVVPASCSHTKSYSPRNSCHRACLRDSFFVS</sequence>